<dbReference type="STRING" id="1528.SAMN04488579_12210"/>
<name>A0A1H3IBA3_EUBBA</name>
<dbReference type="AlphaFoldDB" id="A0A1H3IBA3"/>
<organism evidence="1 2">
    <name type="scientific">Eubacterium barkeri</name>
    <name type="common">Clostridium barkeri</name>
    <dbReference type="NCBI Taxonomy" id="1528"/>
    <lineage>
        <taxon>Bacteria</taxon>
        <taxon>Bacillati</taxon>
        <taxon>Bacillota</taxon>
        <taxon>Clostridia</taxon>
        <taxon>Eubacteriales</taxon>
        <taxon>Eubacteriaceae</taxon>
        <taxon>Eubacterium</taxon>
    </lineage>
</organism>
<keyword evidence="2" id="KW-1185">Reference proteome</keyword>
<sequence length="177" mass="20343">MGNDSVKKFFEQIKKDHDELERYNETLIESGSYLLTDPMMMGEGFPVVATLPENPEESILEEIIETDEKSDKEQVKEKERSLDHGEKKETLVQLFSGMMDDFVTNVIHDGKSEETRLGEKRKKLFKKLAELAVDDGYDLTADDLEYYVGEEIREILKKDPKALPGQIIRALIDKLSK</sequence>
<dbReference type="EMBL" id="FNOU01000022">
    <property type="protein sequence ID" value="SDY24792.1"/>
    <property type="molecule type" value="Genomic_DNA"/>
</dbReference>
<gene>
    <name evidence="1" type="ORF">SAMN04488579_12210</name>
</gene>
<dbReference type="Proteomes" id="UP000199652">
    <property type="component" value="Unassembled WGS sequence"/>
</dbReference>
<evidence type="ECO:0000313" key="1">
    <source>
        <dbReference type="EMBL" id="SDY24792.1"/>
    </source>
</evidence>
<reference evidence="2" key="1">
    <citation type="submission" date="2016-10" db="EMBL/GenBank/DDBJ databases">
        <authorList>
            <person name="Varghese N."/>
            <person name="Submissions S."/>
        </authorList>
    </citation>
    <scope>NUCLEOTIDE SEQUENCE [LARGE SCALE GENOMIC DNA]</scope>
    <source>
        <strain evidence="2">VPI 5359</strain>
    </source>
</reference>
<evidence type="ECO:0000313" key="2">
    <source>
        <dbReference type="Proteomes" id="UP000199652"/>
    </source>
</evidence>
<protein>
    <submittedName>
        <fullName evidence="1">Uncharacterized protein</fullName>
    </submittedName>
</protein>
<proteinExistence type="predicted"/>
<accession>A0A1H3IBA3</accession>